<dbReference type="RefSeq" id="WP_083408324.1">
    <property type="nucleotide sequence ID" value="NZ_LT629971.1"/>
</dbReference>
<evidence type="ECO:0000313" key="5">
    <source>
        <dbReference type="EMBL" id="SEH74968.1"/>
    </source>
</evidence>
<dbReference type="STRING" id="370526.SAMN04489835_3621"/>
<dbReference type="EMBL" id="LT629971">
    <property type="protein sequence ID" value="SEH74968.1"/>
    <property type="molecule type" value="Genomic_DNA"/>
</dbReference>
<dbReference type="GO" id="GO:0004791">
    <property type="term" value="F:thioredoxin-disulfide reductase (NADPH) activity"/>
    <property type="evidence" value="ECO:0007669"/>
    <property type="project" value="UniProtKB-EC"/>
</dbReference>
<dbReference type="InterPro" id="IPR023753">
    <property type="entry name" value="FAD/NAD-binding_dom"/>
</dbReference>
<dbReference type="SUPFAM" id="SSF51905">
    <property type="entry name" value="FAD/NAD(P)-binding domain"/>
    <property type="match status" value="1"/>
</dbReference>
<dbReference type="Gene3D" id="3.50.50.60">
    <property type="entry name" value="FAD/NAD(P)-binding domain"/>
    <property type="match status" value="2"/>
</dbReference>
<sequence>MDIEWDCVVVGGGAAGLSAALVLGRARRRVLVVDAGAQSNRAAHGIGGLLGHDGRPPAELYAMGRQELTAYPSVEVRTGEVVDGSRDAGGFTLKLANGRIERTRRVLLASGMEYRPPQLPGVAELWGKSVFHCPFCHGWEVRDQPLGVLARGERAVHMALLLRYWSDDVVVLSDGDDELDGSQRARLAAAGVTVDRRTIRELAARGGTLEAVVLNDGTRLPRTGLLVATTLRQRSALAARLGVEAGEPTPVTQDPVAVDAMYQTNVPGVFAAGDLTAAMPQVAAAVAGGSGAAAAVMQSLLAEDNPVIAEGSQHVNV</sequence>
<protein>
    <submittedName>
        <fullName evidence="5">Thioredoxin reductase</fullName>
    </submittedName>
</protein>
<dbReference type="InterPro" id="IPR050097">
    <property type="entry name" value="Ferredoxin-NADP_redctase_2"/>
</dbReference>
<keyword evidence="2" id="KW-0560">Oxidoreductase</keyword>
<name>A0A1H6KMJ7_MYCRU</name>
<dbReference type="AlphaFoldDB" id="A0A1H6KMJ7"/>
<dbReference type="PANTHER" id="PTHR48105">
    <property type="entry name" value="THIOREDOXIN REDUCTASE 1-RELATED-RELATED"/>
    <property type="match status" value="1"/>
</dbReference>
<evidence type="ECO:0000256" key="2">
    <source>
        <dbReference type="ARBA" id="ARBA00023002"/>
    </source>
</evidence>
<dbReference type="InterPro" id="IPR036188">
    <property type="entry name" value="FAD/NAD-bd_sf"/>
</dbReference>
<gene>
    <name evidence="5" type="ORF">SAMN04489835_3621</name>
</gene>
<comment type="catalytic activity">
    <reaction evidence="3">
        <text>[thioredoxin]-dithiol + NADP(+) = [thioredoxin]-disulfide + NADPH + H(+)</text>
        <dbReference type="Rhea" id="RHEA:20345"/>
        <dbReference type="Rhea" id="RHEA-COMP:10698"/>
        <dbReference type="Rhea" id="RHEA-COMP:10700"/>
        <dbReference type="ChEBI" id="CHEBI:15378"/>
        <dbReference type="ChEBI" id="CHEBI:29950"/>
        <dbReference type="ChEBI" id="CHEBI:50058"/>
        <dbReference type="ChEBI" id="CHEBI:57783"/>
        <dbReference type="ChEBI" id="CHEBI:58349"/>
        <dbReference type="EC" id="1.8.1.9"/>
    </reaction>
</comment>
<dbReference type="OrthoDB" id="9786503at2"/>
<evidence type="ECO:0000256" key="3">
    <source>
        <dbReference type="ARBA" id="ARBA00048132"/>
    </source>
</evidence>
<accession>A0A1H6KMJ7</accession>
<dbReference type="PRINTS" id="PR00469">
    <property type="entry name" value="PNDRDTASEII"/>
</dbReference>
<reference evidence="6" key="1">
    <citation type="submission" date="2016-10" db="EMBL/GenBank/DDBJ databases">
        <authorList>
            <person name="Varghese N."/>
            <person name="Submissions S."/>
        </authorList>
    </citation>
    <scope>NUCLEOTIDE SEQUENCE [LARGE SCALE GENOMIC DNA]</scope>
    <source>
        <strain evidence="6">DSM 45405</strain>
    </source>
</reference>
<organism evidence="5 6">
    <name type="scientific">Mycolicibacterium rutilum</name>
    <name type="common">Mycobacterium rutilum</name>
    <dbReference type="NCBI Taxonomy" id="370526"/>
    <lineage>
        <taxon>Bacteria</taxon>
        <taxon>Bacillati</taxon>
        <taxon>Actinomycetota</taxon>
        <taxon>Actinomycetes</taxon>
        <taxon>Mycobacteriales</taxon>
        <taxon>Mycobacteriaceae</taxon>
        <taxon>Mycolicibacterium</taxon>
    </lineage>
</organism>
<dbReference type="Pfam" id="PF07992">
    <property type="entry name" value="Pyr_redox_2"/>
    <property type="match status" value="1"/>
</dbReference>
<keyword evidence="1" id="KW-0285">Flavoprotein</keyword>
<proteinExistence type="predicted"/>
<evidence type="ECO:0000259" key="4">
    <source>
        <dbReference type="Pfam" id="PF07992"/>
    </source>
</evidence>
<keyword evidence="6" id="KW-1185">Reference proteome</keyword>
<evidence type="ECO:0000313" key="6">
    <source>
        <dbReference type="Proteomes" id="UP000182915"/>
    </source>
</evidence>
<dbReference type="Proteomes" id="UP000182915">
    <property type="component" value="Chromosome I"/>
</dbReference>
<dbReference type="PRINTS" id="PR00368">
    <property type="entry name" value="FADPNR"/>
</dbReference>
<evidence type="ECO:0000256" key="1">
    <source>
        <dbReference type="ARBA" id="ARBA00022630"/>
    </source>
</evidence>
<feature type="domain" description="FAD/NAD(P)-binding" evidence="4">
    <location>
        <begin position="6"/>
        <end position="289"/>
    </location>
</feature>